<organism evidence="1 2">
    <name type="scientific">Desulfovibrio porci</name>
    <dbReference type="NCBI Taxonomy" id="2605782"/>
    <lineage>
        <taxon>Bacteria</taxon>
        <taxon>Pseudomonadati</taxon>
        <taxon>Thermodesulfobacteriota</taxon>
        <taxon>Desulfovibrionia</taxon>
        <taxon>Desulfovibrionales</taxon>
        <taxon>Desulfovibrionaceae</taxon>
        <taxon>Desulfovibrio</taxon>
    </lineage>
</organism>
<dbReference type="Gene3D" id="1.10.40.60">
    <property type="entry name" value="EpsJ-like"/>
    <property type="match status" value="2"/>
</dbReference>
<evidence type="ECO:0000313" key="1">
    <source>
        <dbReference type="EMBL" id="MSS29104.1"/>
    </source>
</evidence>
<dbReference type="Proteomes" id="UP000477488">
    <property type="component" value="Unassembled WGS sequence"/>
</dbReference>
<keyword evidence="2" id="KW-1185">Reference proteome</keyword>
<protein>
    <submittedName>
        <fullName evidence="1">General secretion pathway protein GspK</fullName>
    </submittedName>
</protein>
<proteinExistence type="predicted"/>
<dbReference type="EMBL" id="VUMH01000022">
    <property type="protein sequence ID" value="MSS29104.1"/>
    <property type="molecule type" value="Genomic_DNA"/>
</dbReference>
<dbReference type="AlphaFoldDB" id="A0A6L5XP94"/>
<evidence type="ECO:0000313" key="2">
    <source>
        <dbReference type="Proteomes" id="UP000477488"/>
    </source>
</evidence>
<comment type="caution">
    <text evidence="1">The sequence shown here is derived from an EMBL/GenBank/DDBJ whole genome shotgun (WGS) entry which is preliminary data.</text>
</comment>
<name>A0A6L5XP94_9BACT</name>
<gene>
    <name evidence="1" type="ORF">FYJ44_13970</name>
</gene>
<accession>A0A6L5XP94</accession>
<dbReference type="Gene3D" id="3.30.1300.30">
    <property type="entry name" value="GSPII I/J protein-like"/>
    <property type="match status" value="1"/>
</dbReference>
<dbReference type="InterPro" id="IPR038072">
    <property type="entry name" value="GspK_central_sf"/>
</dbReference>
<dbReference type="RefSeq" id="WP_154513179.1">
    <property type="nucleotide sequence ID" value="NZ_VUMH01000022.1"/>
</dbReference>
<reference evidence="1 2" key="1">
    <citation type="submission" date="2019-09" db="EMBL/GenBank/DDBJ databases">
        <title>In-depth cultivation of the pig gut microbiome towards novel bacterial diversity and tailored functional studies.</title>
        <authorList>
            <person name="Wylensek D."/>
            <person name="Hitch T.C.A."/>
            <person name="Clavel T."/>
        </authorList>
    </citation>
    <scope>NUCLEOTIDE SEQUENCE [LARGE SCALE GENOMIC DNA]</scope>
    <source>
        <strain evidence="1 2">PG-178-WT-4</strain>
    </source>
</reference>
<sequence length="355" mass="39770">MRKKSKRAETRAAEGERGAVLILVLFVLAGLAVLTVEFSRDTLLDRALSTTSRSILASKLLLESGGQLAATVLVRNNQAALPDHPRKEWGRFAWLLQKLSAELRGSELSGSIEDENSFFPVNALFYERPSEKARAEQYAALFTRLLATVMVLHGFEGDMEAARQRAGDFMASLRQWGGAAPLDEESRRWYLAQKPVCLPPGRPPRSLDEFLLMRWPGLDQADAAGRAWIRQVLLGGAGLPGLLEHLTLWSRGPMNINTLRPAVLAALVEDPNQIKAFVSAITRYRDDSGNRLDEDWYDGIFSAHSVPMLPPDMLDTRSRWFRLHLTAGQGARKNRLTAVGWVTNTYMNWQYRVVE</sequence>